<dbReference type="SUPFAM" id="SSF48295">
    <property type="entry name" value="TrpR-like"/>
    <property type="match status" value="1"/>
</dbReference>
<evidence type="ECO:0000313" key="16">
    <source>
        <dbReference type="Proteomes" id="UP000078596"/>
    </source>
</evidence>
<evidence type="ECO:0000256" key="11">
    <source>
        <dbReference type="RuleBase" id="RU004227"/>
    </source>
</evidence>
<dbReference type="Pfam" id="PF11638">
    <property type="entry name" value="DnaA_N"/>
    <property type="match status" value="1"/>
</dbReference>
<evidence type="ECO:0000256" key="7">
    <source>
        <dbReference type="ARBA" id="ARBA00023125"/>
    </source>
</evidence>
<dbReference type="InterPro" id="IPR013317">
    <property type="entry name" value="DnaA_dom"/>
</dbReference>
<dbReference type="InterPro" id="IPR003593">
    <property type="entry name" value="AAA+_ATPase"/>
</dbReference>
<keyword evidence="5 8" id="KW-0067">ATP-binding</keyword>
<dbReference type="GO" id="GO:0006270">
    <property type="term" value="P:DNA replication initiation"/>
    <property type="evidence" value="ECO:0007669"/>
    <property type="project" value="UniProtKB-UniRule"/>
</dbReference>
<gene>
    <name evidence="8 15" type="primary">dnaA</name>
    <name evidence="15" type="ORF">A9404_09040</name>
</gene>
<comment type="domain">
    <text evidence="8">Domain I is involved in oligomerization and binding regulators, domain II is flexibile and of varying length in different bacteria, domain III forms the AAA+ region, while domain IV binds dsDNA.</text>
</comment>
<dbReference type="InterPro" id="IPR024633">
    <property type="entry name" value="DnaA_N_dom"/>
</dbReference>
<dbReference type="Proteomes" id="UP000078596">
    <property type="component" value="Chromosome"/>
</dbReference>
<dbReference type="PRINTS" id="PR00051">
    <property type="entry name" value="DNAA"/>
</dbReference>
<feature type="region of interest" description="Domain IV, binds dsDNA" evidence="8">
    <location>
        <begin position="346"/>
        <end position="465"/>
    </location>
</feature>
<name>A0A191ZI39_9GAMM</name>
<dbReference type="InterPro" id="IPR020591">
    <property type="entry name" value="Chromosome_initiator_DnaA-like"/>
</dbReference>
<dbReference type="InterPro" id="IPR010921">
    <property type="entry name" value="Trp_repressor/repl_initiator"/>
</dbReference>
<dbReference type="GO" id="GO:0006275">
    <property type="term" value="P:regulation of DNA replication"/>
    <property type="evidence" value="ECO:0007669"/>
    <property type="project" value="UniProtKB-UniRule"/>
</dbReference>
<dbReference type="GO" id="GO:0003688">
    <property type="term" value="F:DNA replication origin binding"/>
    <property type="evidence" value="ECO:0007669"/>
    <property type="project" value="UniProtKB-UniRule"/>
</dbReference>
<dbReference type="GO" id="GO:0005524">
    <property type="term" value="F:ATP binding"/>
    <property type="evidence" value="ECO:0007669"/>
    <property type="project" value="UniProtKB-UniRule"/>
</dbReference>
<dbReference type="SUPFAM" id="SSF52540">
    <property type="entry name" value="P-loop containing nucleoside triphosphate hydrolases"/>
    <property type="match status" value="1"/>
</dbReference>
<protein>
    <recommendedName>
        <fullName evidence="8 9">Chromosomal replication initiator protein DnaA</fullName>
    </recommendedName>
</protein>
<dbReference type="SMART" id="SM00760">
    <property type="entry name" value="Bac_DnaA_C"/>
    <property type="match status" value="1"/>
</dbReference>
<evidence type="ECO:0000259" key="13">
    <source>
        <dbReference type="SMART" id="SM00382"/>
    </source>
</evidence>
<feature type="domain" description="AAA+ ATPase" evidence="13">
    <location>
        <begin position="162"/>
        <end position="348"/>
    </location>
</feature>
<comment type="subunit">
    <text evidence="8">Oligomerizes as a right-handed, spiral filament on DNA at oriC.</text>
</comment>
<comment type="similarity">
    <text evidence="1 8 11">Belongs to the DnaA family.</text>
</comment>
<keyword evidence="3 8" id="KW-0235">DNA replication</keyword>
<evidence type="ECO:0000256" key="6">
    <source>
        <dbReference type="ARBA" id="ARBA00023121"/>
    </source>
</evidence>
<feature type="region of interest" description="Domain III, AAA+ region" evidence="8">
    <location>
        <begin position="129"/>
        <end position="345"/>
    </location>
</feature>
<dbReference type="OrthoDB" id="9807019at2"/>
<evidence type="ECO:0000256" key="8">
    <source>
        <dbReference type="HAMAP-Rule" id="MF_00377"/>
    </source>
</evidence>
<evidence type="ECO:0000256" key="9">
    <source>
        <dbReference type="NCBIfam" id="TIGR00362"/>
    </source>
</evidence>
<dbReference type="Gene3D" id="3.40.50.300">
    <property type="entry name" value="P-loop containing nucleotide triphosphate hydrolases"/>
    <property type="match status" value="1"/>
</dbReference>
<feature type="binding site" evidence="8">
    <location>
        <position position="173"/>
    </location>
    <ligand>
        <name>ATP</name>
        <dbReference type="ChEBI" id="CHEBI:30616"/>
    </ligand>
</feature>
<dbReference type="PROSITE" id="PS01008">
    <property type="entry name" value="DNAA"/>
    <property type="match status" value="1"/>
</dbReference>
<sequence>MSTNTLELWQRCVERLSADLTAQQINTWIRPLQPESADANHLILWAPNRFVLDWVAQKLQGQILGYARELDANPELVISLQVGSAQAKAVAQPSPRVSSIEPSVDDSGGADEAGGAEASLPDNKTFSSHINSKFNFDNFVEGKSNQLARAASQQVAQNPGVGYNPLFIYGGVGLGKTHLMQAVGNAILERSPNARVVYLHSERYVQQMVSSIKNNTIEEFKNFYRSVNALLIDDIQFFAGKNRSQEEFFHTFNALIEQGQQIIMTCDRYPKEIEGLEERLKSRFGWGLTVAVEPPDLETRVAILQSKAEQSQIQLSTDVAFFIAKRIRANIRELEGALRRVIATAQFTGRPITVESTKEALKDLIAAQAKLITLENIQRTVAKYYNLKVSDLTGIRRSRSIARPRQIAMSLAKELTNHSLPEIGEAFGGRDHTTVIHACKKIEELRETETKLNDDYNLLRHTLNV</sequence>
<evidence type="ECO:0000313" key="15">
    <source>
        <dbReference type="EMBL" id="ANJ67513.1"/>
    </source>
</evidence>
<keyword evidence="4 8" id="KW-0547">Nucleotide-binding</keyword>
<feature type="region of interest" description="Domain I, interacts with DnaA modulators" evidence="8">
    <location>
        <begin position="1"/>
        <end position="79"/>
    </location>
</feature>
<dbReference type="InterPro" id="IPR027417">
    <property type="entry name" value="P-loop_NTPase"/>
</dbReference>
<dbReference type="Gene3D" id="1.10.1750.10">
    <property type="match status" value="1"/>
</dbReference>
<comment type="subcellular location">
    <subcellularLocation>
        <location evidence="8">Cytoplasm</location>
    </subcellularLocation>
</comment>
<evidence type="ECO:0000259" key="14">
    <source>
        <dbReference type="SMART" id="SM00760"/>
    </source>
</evidence>
<evidence type="ECO:0000256" key="1">
    <source>
        <dbReference type="ARBA" id="ARBA00006583"/>
    </source>
</evidence>
<dbReference type="Gene3D" id="1.10.8.60">
    <property type="match status" value="1"/>
</dbReference>
<dbReference type="EMBL" id="CP016027">
    <property type="protein sequence ID" value="ANJ67513.1"/>
    <property type="molecule type" value="Genomic_DNA"/>
</dbReference>
<keyword evidence="6 8" id="KW-0446">Lipid-binding</keyword>
<keyword evidence="2 8" id="KW-0963">Cytoplasm</keyword>
<evidence type="ECO:0000256" key="5">
    <source>
        <dbReference type="ARBA" id="ARBA00022840"/>
    </source>
</evidence>
<proteinExistence type="inferred from homology"/>
<dbReference type="SMART" id="SM00382">
    <property type="entry name" value="AAA"/>
    <property type="match status" value="1"/>
</dbReference>
<dbReference type="HAMAP" id="MF_00377">
    <property type="entry name" value="DnaA_bact"/>
    <property type="match status" value="1"/>
</dbReference>
<dbReference type="KEGG" id="haz:A9404_09040"/>
<feature type="binding site" evidence="8">
    <location>
        <position position="176"/>
    </location>
    <ligand>
        <name>ATP</name>
        <dbReference type="ChEBI" id="CHEBI:30616"/>
    </ligand>
</feature>
<evidence type="ECO:0000256" key="4">
    <source>
        <dbReference type="ARBA" id="ARBA00022741"/>
    </source>
</evidence>
<dbReference type="GO" id="GO:0008289">
    <property type="term" value="F:lipid binding"/>
    <property type="evidence" value="ECO:0007669"/>
    <property type="project" value="UniProtKB-KW"/>
</dbReference>
<dbReference type="Pfam" id="PF08299">
    <property type="entry name" value="Bac_DnaA_C"/>
    <property type="match status" value="1"/>
</dbReference>
<feature type="domain" description="Chromosomal replication initiator DnaA C-terminal" evidence="14">
    <location>
        <begin position="373"/>
        <end position="442"/>
    </location>
</feature>
<dbReference type="PANTHER" id="PTHR30050:SF2">
    <property type="entry name" value="CHROMOSOMAL REPLICATION INITIATOR PROTEIN DNAA"/>
    <property type="match status" value="1"/>
</dbReference>
<dbReference type="Gene3D" id="3.30.300.180">
    <property type="match status" value="1"/>
</dbReference>
<dbReference type="AlphaFoldDB" id="A0A191ZI39"/>
<evidence type="ECO:0000256" key="2">
    <source>
        <dbReference type="ARBA" id="ARBA00022490"/>
    </source>
</evidence>
<dbReference type="FunFam" id="1.10.8.60:FF:000003">
    <property type="entry name" value="Chromosomal replication initiator protein DnaA"/>
    <property type="match status" value="1"/>
</dbReference>
<comment type="function">
    <text evidence="8 10">Plays an essential role in the initiation and regulation of chromosomal replication. ATP-DnaA binds to the origin of replication (oriC) to initiate formation of the DNA replication initiation complex once per cell cycle. Binds the DnaA box (a 9 base pair repeat at the origin) and separates the double-stranded (ds)DNA. Forms a right-handed helical filament on oriC DNA; dsDNA binds to the exterior of the filament while single-stranded (ss)DNA is stabiized in the filament's interior. The ATP-DnaA-oriC complex binds and stabilizes one strand of the AT-rich DNA unwinding element (DUE), permitting loading of DNA polymerase. After initiation quickly degrades to an ADP-DnaA complex that is not apt for DNA replication. Binds acidic phospholipids.</text>
</comment>
<dbReference type="Pfam" id="PF00308">
    <property type="entry name" value="Bac_DnaA"/>
    <property type="match status" value="1"/>
</dbReference>
<keyword evidence="16" id="KW-1185">Reference proteome</keyword>
<dbReference type="CDD" id="cd00009">
    <property type="entry name" value="AAA"/>
    <property type="match status" value="1"/>
</dbReference>
<keyword evidence="7 8" id="KW-0238">DNA-binding</keyword>
<organism evidence="15 16">
    <name type="scientific">Halothiobacillus diazotrophicus</name>
    <dbReference type="NCBI Taxonomy" id="1860122"/>
    <lineage>
        <taxon>Bacteria</taxon>
        <taxon>Pseudomonadati</taxon>
        <taxon>Pseudomonadota</taxon>
        <taxon>Gammaproteobacteria</taxon>
        <taxon>Chromatiales</taxon>
        <taxon>Halothiobacillaceae</taxon>
        <taxon>Halothiobacillus</taxon>
    </lineage>
</organism>
<dbReference type="InterPro" id="IPR013159">
    <property type="entry name" value="DnaA_C"/>
</dbReference>
<dbReference type="InterPro" id="IPR038454">
    <property type="entry name" value="DnaA_N_sf"/>
</dbReference>
<dbReference type="GO" id="GO:0005737">
    <property type="term" value="C:cytoplasm"/>
    <property type="evidence" value="ECO:0007669"/>
    <property type="project" value="UniProtKB-SubCell"/>
</dbReference>
<feature type="region of interest" description="Disordered" evidence="12">
    <location>
        <begin position="91"/>
        <end position="123"/>
    </location>
</feature>
<dbReference type="FunFam" id="3.40.50.300:FF:000103">
    <property type="entry name" value="Chromosomal replication initiator protein DnaA"/>
    <property type="match status" value="1"/>
</dbReference>
<dbReference type="STRING" id="1860122.A9404_09040"/>
<feature type="binding site" evidence="8">
    <location>
        <position position="177"/>
    </location>
    <ligand>
        <name>ATP</name>
        <dbReference type="ChEBI" id="CHEBI:30616"/>
    </ligand>
</feature>
<feature type="binding site" evidence="8">
    <location>
        <position position="175"/>
    </location>
    <ligand>
        <name>ATP</name>
        <dbReference type="ChEBI" id="CHEBI:30616"/>
    </ligand>
</feature>
<dbReference type="GO" id="GO:0005886">
    <property type="term" value="C:plasma membrane"/>
    <property type="evidence" value="ECO:0007669"/>
    <property type="project" value="TreeGrafter"/>
</dbReference>
<accession>A0A191ZI39</accession>
<dbReference type="CDD" id="cd06571">
    <property type="entry name" value="Bac_DnaA_C"/>
    <property type="match status" value="1"/>
</dbReference>
<reference evidence="15 16" key="1">
    <citation type="submission" date="2016-06" db="EMBL/GenBank/DDBJ databases">
        <title>Insight into the functional genes involving in sulfur oxidation in Pearl River water.</title>
        <authorList>
            <person name="Luo J."/>
            <person name="Tan X."/>
            <person name="Lin W."/>
        </authorList>
    </citation>
    <scope>NUCLEOTIDE SEQUENCE [LARGE SCALE GENOMIC DNA]</scope>
    <source>
        <strain evidence="15 16">LS2</strain>
    </source>
</reference>
<evidence type="ECO:0000256" key="12">
    <source>
        <dbReference type="SAM" id="MobiDB-lite"/>
    </source>
</evidence>
<evidence type="ECO:0000256" key="3">
    <source>
        <dbReference type="ARBA" id="ARBA00022705"/>
    </source>
</evidence>
<dbReference type="InterPro" id="IPR018312">
    <property type="entry name" value="Chromosome_initiator_DnaA_CS"/>
</dbReference>
<dbReference type="RefSeq" id="WP_066100526.1">
    <property type="nucleotide sequence ID" value="NZ_CP016027.1"/>
</dbReference>
<dbReference type="NCBIfam" id="TIGR00362">
    <property type="entry name" value="DnaA"/>
    <property type="match status" value="1"/>
</dbReference>
<evidence type="ECO:0000256" key="10">
    <source>
        <dbReference type="RuleBase" id="RU000577"/>
    </source>
</evidence>
<comment type="caution">
    <text evidence="8">Lacks conserved residue(s) required for the propagation of feature annotation.</text>
</comment>
<dbReference type="PANTHER" id="PTHR30050">
    <property type="entry name" value="CHROMOSOMAL REPLICATION INITIATOR PROTEIN DNAA"/>
    <property type="match status" value="1"/>
</dbReference>
<dbReference type="InterPro" id="IPR001957">
    <property type="entry name" value="Chromosome_initiator_DnaA"/>
</dbReference>